<comment type="subcellular location">
    <subcellularLocation>
        <location evidence="1">Secreted</location>
    </subcellularLocation>
</comment>
<feature type="compositionally biased region" description="Basic and acidic residues" evidence="3">
    <location>
        <begin position="199"/>
        <end position="214"/>
    </location>
</feature>
<dbReference type="InterPro" id="IPR050557">
    <property type="entry name" value="RTX_toxin/Mannuronan_C5-epim"/>
</dbReference>
<dbReference type="Gene3D" id="2.150.10.10">
    <property type="entry name" value="Serralysin-like metalloprotease, C-terminal"/>
    <property type="match status" value="2"/>
</dbReference>
<protein>
    <recommendedName>
        <fullName evidence="6">Calcium-binding protein</fullName>
    </recommendedName>
</protein>
<dbReference type="InterPro" id="IPR011049">
    <property type="entry name" value="Serralysin-like_metalloprot_C"/>
</dbReference>
<feature type="region of interest" description="Disordered" evidence="3">
    <location>
        <begin position="310"/>
        <end position="342"/>
    </location>
</feature>
<sequence>MIYHPCTDLEEGARMPGTIWLSRLGAALMGTTAAVGVFAAPAQAATTGRVYVQYAEPGDPGQIVFEAGPGRRNAVVVTRSGRTVTIDDRVTVRAGKGCKAVKGDKTKVRCTPKETQGVTVFLGSGDDRVTNRGNVPLFALGGSGTDTLIGGSGTDLLQGGTGADRLYGQGGADQLYGGSGHDLLVAGAGDDGLDGGTGNDREYGGDGNDLHIQGRDTTASDADWLSAGNGTDSVYYTYRTKGISADSDGVRGDDGRNGEGDTILSAETLYGGDGDDRLYGTGAADTLIGFGGADQIHGLGGDDHLDAGHDDDVDLLDGGDNGAAGDTCVAPGDDDTSVNCER</sequence>
<dbReference type="InterPro" id="IPR018511">
    <property type="entry name" value="Hemolysin-typ_Ca-bd_CS"/>
</dbReference>
<dbReference type="Proteomes" id="UP000631312">
    <property type="component" value="Unassembled WGS sequence"/>
</dbReference>
<organism evidence="4 5">
    <name type="scientific">Actinoplanes lobatus</name>
    <dbReference type="NCBI Taxonomy" id="113568"/>
    <lineage>
        <taxon>Bacteria</taxon>
        <taxon>Bacillati</taxon>
        <taxon>Actinomycetota</taxon>
        <taxon>Actinomycetes</taxon>
        <taxon>Micromonosporales</taxon>
        <taxon>Micromonosporaceae</taxon>
        <taxon>Actinoplanes</taxon>
    </lineage>
</organism>
<dbReference type="PROSITE" id="PS00330">
    <property type="entry name" value="HEMOLYSIN_CALCIUM"/>
    <property type="match status" value="2"/>
</dbReference>
<dbReference type="PANTHER" id="PTHR38340:SF1">
    <property type="entry name" value="S-LAYER PROTEIN"/>
    <property type="match status" value="1"/>
</dbReference>
<reference evidence="4 5" key="1">
    <citation type="submission" date="2021-01" db="EMBL/GenBank/DDBJ databases">
        <title>Whole genome shotgun sequence of Actinoplanes lobatus NBRC 12513.</title>
        <authorList>
            <person name="Komaki H."/>
            <person name="Tamura T."/>
        </authorList>
    </citation>
    <scope>NUCLEOTIDE SEQUENCE [LARGE SCALE GENOMIC DNA]</scope>
    <source>
        <strain evidence="4 5">NBRC 12513</strain>
    </source>
</reference>
<evidence type="ECO:0000313" key="5">
    <source>
        <dbReference type="Proteomes" id="UP000631312"/>
    </source>
</evidence>
<dbReference type="EMBL" id="BOMP01000035">
    <property type="protein sequence ID" value="GIE39750.1"/>
    <property type="molecule type" value="Genomic_DNA"/>
</dbReference>
<evidence type="ECO:0000256" key="1">
    <source>
        <dbReference type="ARBA" id="ARBA00004613"/>
    </source>
</evidence>
<keyword evidence="5" id="KW-1185">Reference proteome</keyword>
<feature type="region of interest" description="Disordered" evidence="3">
    <location>
        <begin position="187"/>
        <end position="214"/>
    </location>
</feature>
<gene>
    <name evidence="4" type="ORF">Alo02nite_26480</name>
</gene>
<evidence type="ECO:0000256" key="2">
    <source>
        <dbReference type="ARBA" id="ARBA00022525"/>
    </source>
</evidence>
<proteinExistence type="predicted"/>
<name>A0ABQ4AG08_9ACTN</name>
<dbReference type="PRINTS" id="PR00313">
    <property type="entry name" value="CABNDNGRPT"/>
</dbReference>
<dbReference type="Pfam" id="PF00353">
    <property type="entry name" value="HemolysinCabind"/>
    <property type="match status" value="3"/>
</dbReference>
<dbReference type="PANTHER" id="PTHR38340">
    <property type="entry name" value="S-LAYER PROTEIN"/>
    <property type="match status" value="1"/>
</dbReference>
<accession>A0ABQ4AG08</accession>
<evidence type="ECO:0008006" key="6">
    <source>
        <dbReference type="Google" id="ProtNLM"/>
    </source>
</evidence>
<dbReference type="InterPro" id="IPR001343">
    <property type="entry name" value="Hemolysn_Ca-bd"/>
</dbReference>
<evidence type="ECO:0000256" key="3">
    <source>
        <dbReference type="SAM" id="MobiDB-lite"/>
    </source>
</evidence>
<comment type="caution">
    <text evidence="4">The sequence shown here is derived from an EMBL/GenBank/DDBJ whole genome shotgun (WGS) entry which is preliminary data.</text>
</comment>
<evidence type="ECO:0000313" key="4">
    <source>
        <dbReference type="EMBL" id="GIE39750.1"/>
    </source>
</evidence>
<dbReference type="SUPFAM" id="SSF51120">
    <property type="entry name" value="beta-Roll"/>
    <property type="match status" value="2"/>
</dbReference>
<keyword evidence="2" id="KW-0964">Secreted</keyword>